<proteinExistence type="predicted"/>
<sequence>MGIKIILKTLLILLGFSLWVMSIIFELKESSNYMEAAARKNFYENGDEQKSHEGKGSHEEQIGKEYYTNISFCLFLSGIYIITSAYDFIRHQPMECPHIYDGFDSIPGTQHLLLETFSVNLPFITLLIFSLLSAHVSGLSVRNRSINRRAVGDVAYCNFYNYGYNSRCSGEFHFTEIATSTVRITGQFNTGFVDDIKSNYEYIIKNSAGSTIKNLTTEINAQITINIPGASAFECDFTGLTVDDLVGASFCVTYKKTSTIGEAVITK</sequence>
<feature type="non-terminal residue" evidence="2">
    <location>
        <position position="267"/>
    </location>
</feature>
<dbReference type="EMBL" id="CAJVPK010002048">
    <property type="protein sequence ID" value="CAG8605169.1"/>
    <property type="molecule type" value="Genomic_DNA"/>
</dbReference>
<keyword evidence="1" id="KW-0472">Membrane</keyword>
<protein>
    <submittedName>
        <fullName evidence="2">3515_t:CDS:1</fullName>
    </submittedName>
</protein>
<keyword evidence="1" id="KW-1133">Transmembrane helix</keyword>
<comment type="caution">
    <text evidence="2">The sequence shown here is derived from an EMBL/GenBank/DDBJ whole genome shotgun (WGS) entry which is preliminary data.</text>
</comment>
<feature type="transmembrane region" description="Helical" evidence="1">
    <location>
        <begin position="6"/>
        <end position="25"/>
    </location>
</feature>
<evidence type="ECO:0000256" key="1">
    <source>
        <dbReference type="SAM" id="Phobius"/>
    </source>
</evidence>
<keyword evidence="3" id="KW-1185">Reference proteome</keyword>
<accession>A0A9N9CND2</accession>
<keyword evidence="1" id="KW-0812">Transmembrane</keyword>
<dbReference type="Proteomes" id="UP000789706">
    <property type="component" value="Unassembled WGS sequence"/>
</dbReference>
<evidence type="ECO:0000313" key="3">
    <source>
        <dbReference type="Proteomes" id="UP000789706"/>
    </source>
</evidence>
<reference evidence="2" key="1">
    <citation type="submission" date="2021-06" db="EMBL/GenBank/DDBJ databases">
        <authorList>
            <person name="Kallberg Y."/>
            <person name="Tangrot J."/>
            <person name="Rosling A."/>
        </authorList>
    </citation>
    <scope>NUCLEOTIDE SEQUENCE</scope>
    <source>
        <strain evidence="2">AZ414A</strain>
    </source>
</reference>
<gene>
    <name evidence="2" type="ORF">DEBURN_LOCUS9714</name>
</gene>
<dbReference type="AlphaFoldDB" id="A0A9N9CND2"/>
<feature type="transmembrane region" description="Helical" evidence="1">
    <location>
        <begin position="121"/>
        <end position="141"/>
    </location>
</feature>
<name>A0A9N9CND2_9GLOM</name>
<feature type="transmembrane region" description="Helical" evidence="1">
    <location>
        <begin position="66"/>
        <end position="86"/>
    </location>
</feature>
<evidence type="ECO:0000313" key="2">
    <source>
        <dbReference type="EMBL" id="CAG8605169.1"/>
    </source>
</evidence>
<dbReference type="OrthoDB" id="2426598at2759"/>
<organism evidence="2 3">
    <name type="scientific">Diversispora eburnea</name>
    <dbReference type="NCBI Taxonomy" id="1213867"/>
    <lineage>
        <taxon>Eukaryota</taxon>
        <taxon>Fungi</taxon>
        <taxon>Fungi incertae sedis</taxon>
        <taxon>Mucoromycota</taxon>
        <taxon>Glomeromycotina</taxon>
        <taxon>Glomeromycetes</taxon>
        <taxon>Diversisporales</taxon>
        <taxon>Diversisporaceae</taxon>
        <taxon>Diversispora</taxon>
    </lineage>
</organism>